<evidence type="ECO:0000256" key="8">
    <source>
        <dbReference type="ARBA" id="ARBA00023136"/>
    </source>
</evidence>
<dbReference type="InterPro" id="IPR000560">
    <property type="entry name" value="His_Pase_clade-2"/>
</dbReference>
<evidence type="ECO:0000313" key="15">
    <source>
        <dbReference type="EMBL" id="KAG9069462.1"/>
    </source>
</evidence>
<evidence type="ECO:0000256" key="9">
    <source>
        <dbReference type="ARBA" id="ARBA00031642"/>
    </source>
</evidence>
<sequence>MPVAQGQEQSPKSRLSPGPTAITKATSTSTRAAAVLLPSVALILTLSCLLSPVVPVQAAVSASIVVDAAALPLSFAACGNPLLAERTRTLTMVHGLGCTPRSQFLASLVAPETNTDPDAAALDQQKEGVSPGSTFVIDRTVAPAIGIIKERWMSESEDLIHRKPPGSRGVLDSSVGGETTLGVQSSSPLITLPHLNWIRAHLGTKSPYPHESRPVGPLEDVPEGYELVQLHLICRHGTRYPSASMAVGFKKLADRLKGVKLPGFEWIKDWPSDTLYPPARGNLLSVQGDADLYQIGRRFAIRYKTLLDKHPYDASLYQFTTSAKSRSSQSAYGFSVGFFESRFADSGSDAETGVIGDRPVVQPIDISMLPIGLDKELAMKYACPRWLESIKDQPRIVREIKQFESKFVPALANRLSAVLSEGAESPAAKFNITVKDVGVIQNMCGFEVALHNNDTTWCRLLGLGLSSSSEGGDYRDDEVKDNEAKDVFRKYEIAGDLDDYYSHGPGVPFNRHLGCKLGTSLMEAVELALTEGKTSGRVPTPKEDNIPGTFDSGDDDGEPGVYRALLKFGHSETILFFSSFLGLYNQKGVPLTANMTSKQYAEREFQTSKVSPFAANMAFEVYRPIADTRKSRRRLDAEAASPADSNTKSAPRGLIRLLVNEVPMVLPGCGGEYFCEWPTFKKVLQRAGTGCDFDGCCSTLTKPTPTPGAGVEAKAKARAAFLAAVWEFRHQTVLERKAKSQLPVYSNPHEQFLVLLQEPKNDADAALEHEKKTV</sequence>
<organism evidence="15 16">
    <name type="scientific">Linnemannia hyalina</name>
    <dbReference type="NCBI Taxonomy" id="64524"/>
    <lineage>
        <taxon>Eukaryota</taxon>
        <taxon>Fungi</taxon>
        <taxon>Fungi incertae sedis</taxon>
        <taxon>Mucoromycota</taxon>
        <taxon>Mortierellomycotina</taxon>
        <taxon>Mortierellomycetes</taxon>
        <taxon>Mortierellales</taxon>
        <taxon>Mortierellaceae</taxon>
        <taxon>Linnemannia</taxon>
    </lineage>
</organism>
<gene>
    <name evidence="15" type="primary">MINPP1_2</name>
    <name evidence="15" type="ORF">KI688_010364</name>
</gene>
<name>A0A9P8BY20_9FUNG</name>
<accession>A0A9P8BY20</accession>
<evidence type="ECO:0000256" key="1">
    <source>
        <dbReference type="ARBA" id="ARBA00004370"/>
    </source>
</evidence>
<comment type="catalytic activity">
    <reaction evidence="10">
        <text>1D-myo-inositol 1,2,5,6-tetrakisphosphate + H2O = 1D-myo-inositol 1,2,6-trisphosphate + phosphate</text>
        <dbReference type="Rhea" id="RHEA:77119"/>
        <dbReference type="ChEBI" id="CHEBI:15377"/>
        <dbReference type="ChEBI" id="CHEBI:43474"/>
        <dbReference type="ChEBI" id="CHEBI:195535"/>
        <dbReference type="ChEBI" id="CHEBI:195537"/>
        <dbReference type="EC" id="3.1.3.62"/>
    </reaction>
    <physiologicalReaction direction="left-to-right" evidence="10">
        <dbReference type="Rhea" id="RHEA:77120"/>
    </physiologicalReaction>
</comment>
<keyword evidence="8" id="KW-0472">Membrane</keyword>
<evidence type="ECO:0000256" key="5">
    <source>
        <dbReference type="ARBA" id="ARBA00018097"/>
    </source>
</evidence>
<proteinExistence type="inferred from homology"/>
<feature type="region of interest" description="Disordered" evidence="14">
    <location>
        <begin position="534"/>
        <end position="554"/>
    </location>
</feature>
<dbReference type="PANTHER" id="PTHR20963:SF8">
    <property type="entry name" value="MULTIPLE INOSITOL POLYPHOSPHATE PHOSPHATASE 1"/>
    <property type="match status" value="1"/>
</dbReference>
<comment type="catalytic activity">
    <reaction evidence="13">
        <text>(2R)-2,3-bisphosphoglycerate + H2O = (2R)-2-phosphoglycerate + phosphate</text>
        <dbReference type="Rhea" id="RHEA:27381"/>
        <dbReference type="ChEBI" id="CHEBI:15377"/>
        <dbReference type="ChEBI" id="CHEBI:43474"/>
        <dbReference type="ChEBI" id="CHEBI:58248"/>
        <dbReference type="ChEBI" id="CHEBI:58289"/>
        <dbReference type="EC" id="3.1.3.80"/>
    </reaction>
    <physiologicalReaction direction="left-to-right" evidence="13">
        <dbReference type="Rhea" id="RHEA:27382"/>
    </physiologicalReaction>
</comment>
<feature type="compositionally biased region" description="Polar residues" evidence="14">
    <location>
        <begin position="1"/>
        <end position="13"/>
    </location>
</feature>
<dbReference type="CDD" id="cd07061">
    <property type="entry name" value="HP_HAP_like"/>
    <property type="match status" value="1"/>
</dbReference>
<comment type="caution">
    <text evidence="15">The sequence shown here is derived from an EMBL/GenBank/DDBJ whole genome shotgun (WGS) entry which is preliminary data.</text>
</comment>
<evidence type="ECO:0000256" key="3">
    <source>
        <dbReference type="ARBA" id="ARBA00012976"/>
    </source>
</evidence>
<dbReference type="PANTHER" id="PTHR20963">
    <property type="entry name" value="MULTIPLE INOSITOL POLYPHOSPHATE PHOSPHATASE-RELATED"/>
    <property type="match status" value="1"/>
</dbReference>
<keyword evidence="6" id="KW-0732">Signal</keyword>
<comment type="catalytic activity">
    <reaction evidence="12">
        <text>1D-myo-inositol hexakisphosphate + H2O = 1D-myo-inositol 1,2,4,5,6-pentakisphosphate + phosphate</text>
        <dbReference type="Rhea" id="RHEA:16989"/>
        <dbReference type="ChEBI" id="CHEBI:15377"/>
        <dbReference type="ChEBI" id="CHEBI:43474"/>
        <dbReference type="ChEBI" id="CHEBI:57798"/>
        <dbReference type="ChEBI" id="CHEBI:58130"/>
        <dbReference type="EC" id="3.1.3.62"/>
    </reaction>
    <physiologicalReaction direction="left-to-right" evidence="12">
        <dbReference type="Rhea" id="RHEA:16990"/>
    </physiologicalReaction>
</comment>
<dbReference type="GO" id="GO:0003993">
    <property type="term" value="F:acid phosphatase activity"/>
    <property type="evidence" value="ECO:0007669"/>
    <property type="project" value="TreeGrafter"/>
</dbReference>
<dbReference type="InterPro" id="IPR029033">
    <property type="entry name" value="His_PPase_superfam"/>
</dbReference>
<dbReference type="EMBL" id="JAHRHY010000005">
    <property type="protein sequence ID" value="KAG9069462.1"/>
    <property type="molecule type" value="Genomic_DNA"/>
</dbReference>
<evidence type="ECO:0000256" key="12">
    <source>
        <dbReference type="ARBA" id="ARBA00043691"/>
    </source>
</evidence>
<dbReference type="GO" id="GO:0034417">
    <property type="term" value="F:bisphosphoglycerate 3-phosphatase activity"/>
    <property type="evidence" value="ECO:0007669"/>
    <property type="project" value="UniProtKB-EC"/>
</dbReference>
<keyword evidence="16" id="KW-1185">Reference proteome</keyword>
<evidence type="ECO:0000256" key="4">
    <source>
        <dbReference type="ARBA" id="ARBA00013040"/>
    </source>
</evidence>
<reference evidence="15" key="1">
    <citation type="submission" date="2021-06" db="EMBL/GenBank/DDBJ databases">
        <title>Genome Sequence of Mortierella hyaline Strain SCG-10, a Cold-Adapted, Nitrate-Reducing Fungus Isolated from Soil in Minnesota, USA.</title>
        <authorList>
            <person name="Aldossari N."/>
        </authorList>
    </citation>
    <scope>NUCLEOTIDE SEQUENCE</scope>
    <source>
        <strain evidence="15">SCG-10</strain>
    </source>
</reference>
<feature type="region of interest" description="Disordered" evidence="14">
    <location>
        <begin position="1"/>
        <end position="23"/>
    </location>
</feature>
<protein>
    <recommendedName>
        <fullName evidence="5">Multiple inositol polyphosphate phosphatase 1</fullName>
        <ecNumber evidence="4">3.1.3.62</ecNumber>
        <ecNumber evidence="3">3.1.3.80</ecNumber>
    </recommendedName>
    <alternativeName>
        <fullName evidence="9">2,3-bisphosphoglycerate 3-phosphatase</fullName>
    </alternativeName>
</protein>
<dbReference type="EC" id="3.1.3.80" evidence="3"/>
<evidence type="ECO:0000256" key="6">
    <source>
        <dbReference type="ARBA" id="ARBA00022729"/>
    </source>
</evidence>
<dbReference type="OrthoDB" id="6509975at2759"/>
<dbReference type="GO" id="GO:0016020">
    <property type="term" value="C:membrane"/>
    <property type="evidence" value="ECO:0007669"/>
    <property type="project" value="UniProtKB-SubCell"/>
</dbReference>
<dbReference type="Pfam" id="PF00328">
    <property type="entry name" value="His_Phos_2"/>
    <property type="match status" value="1"/>
</dbReference>
<dbReference type="Proteomes" id="UP000707451">
    <property type="component" value="Unassembled WGS sequence"/>
</dbReference>
<comment type="catalytic activity">
    <reaction evidence="11">
        <text>1D-myo-inositol 1,2,4,5,6-pentakisphosphate + H2O = 1D-myo-inositol 1,2,5,6-tetrakisphosphate + phosphate</text>
        <dbReference type="Rhea" id="RHEA:77115"/>
        <dbReference type="ChEBI" id="CHEBI:15377"/>
        <dbReference type="ChEBI" id="CHEBI:43474"/>
        <dbReference type="ChEBI" id="CHEBI:57798"/>
        <dbReference type="ChEBI" id="CHEBI:195535"/>
        <dbReference type="EC" id="3.1.3.62"/>
    </reaction>
    <physiologicalReaction direction="left-to-right" evidence="11">
        <dbReference type="Rhea" id="RHEA:77116"/>
    </physiologicalReaction>
</comment>
<keyword evidence="7" id="KW-0378">Hydrolase</keyword>
<dbReference type="EC" id="3.1.3.62" evidence="4"/>
<dbReference type="AlphaFoldDB" id="A0A9P8BY20"/>
<evidence type="ECO:0000256" key="7">
    <source>
        <dbReference type="ARBA" id="ARBA00022801"/>
    </source>
</evidence>
<comment type="subcellular location">
    <subcellularLocation>
        <location evidence="1">Membrane</location>
    </subcellularLocation>
</comment>
<evidence type="ECO:0000256" key="2">
    <source>
        <dbReference type="ARBA" id="ARBA00008422"/>
    </source>
</evidence>
<dbReference type="Gene3D" id="3.40.50.1240">
    <property type="entry name" value="Phosphoglycerate mutase-like"/>
    <property type="match status" value="1"/>
</dbReference>
<evidence type="ECO:0000313" key="16">
    <source>
        <dbReference type="Proteomes" id="UP000707451"/>
    </source>
</evidence>
<evidence type="ECO:0000256" key="14">
    <source>
        <dbReference type="SAM" id="MobiDB-lite"/>
    </source>
</evidence>
<dbReference type="InterPro" id="IPR033379">
    <property type="entry name" value="Acid_Pase_AS"/>
</dbReference>
<dbReference type="PROSITE" id="PS00616">
    <property type="entry name" value="HIS_ACID_PHOSPHAT_1"/>
    <property type="match status" value="1"/>
</dbReference>
<evidence type="ECO:0000256" key="10">
    <source>
        <dbReference type="ARBA" id="ARBA00043668"/>
    </source>
</evidence>
<comment type="similarity">
    <text evidence="2">Belongs to the histidine acid phosphatase family. MINPP1 subfamily.</text>
</comment>
<evidence type="ECO:0000256" key="13">
    <source>
        <dbReference type="ARBA" id="ARBA00043832"/>
    </source>
</evidence>
<evidence type="ECO:0000256" key="11">
    <source>
        <dbReference type="ARBA" id="ARBA00043671"/>
    </source>
</evidence>
<dbReference type="SUPFAM" id="SSF53254">
    <property type="entry name" value="Phosphoglycerate mutase-like"/>
    <property type="match status" value="1"/>
</dbReference>